<proteinExistence type="predicted"/>
<keyword evidence="3" id="KW-1185">Reference proteome</keyword>
<sequence>MLRHTPLIVVEAVFVMSFLGDMSRGDAENAFLAMGLFQVSLTPLVVEAIGRICIPLYLQLLYAILLFTGGYMGSYQRFYDVWEPWDTVVHFYSGVMIALWADYILRSVMRKHSFVMPRWLHATVIMSFSALVAMLWEIGEFAADQTMGSRAQIDNYDTMVDMITGTLSALIVAVILAWRAPRRRPAEGESTHNSTP</sequence>
<keyword evidence="1" id="KW-0812">Transmembrane</keyword>
<evidence type="ECO:0008006" key="4">
    <source>
        <dbReference type="Google" id="ProtNLM"/>
    </source>
</evidence>
<evidence type="ECO:0000313" key="2">
    <source>
        <dbReference type="EMBL" id="GAA4701434.1"/>
    </source>
</evidence>
<reference evidence="3" key="1">
    <citation type="journal article" date="2019" name="Int. J. Syst. Evol. Microbiol.">
        <title>The Global Catalogue of Microorganisms (GCM) 10K type strain sequencing project: providing services to taxonomists for standard genome sequencing and annotation.</title>
        <authorList>
            <consortium name="The Broad Institute Genomics Platform"/>
            <consortium name="The Broad Institute Genome Sequencing Center for Infectious Disease"/>
            <person name="Wu L."/>
            <person name="Ma J."/>
        </authorList>
    </citation>
    <scope>NUCLEOTIDE SEQUENCE [LARGE SCALE GENOMIC DNA]</scope>
    <source>
        <strain evidence="3">JCM 18958</strain>
    </source>
</reference>
<dbReference type="EMBL" id="BAABLN010000031">
    <property type="protein sequence ID" value="GAA4701434.1"/>
    <property type="molecule type" value="Genomic_DNA"/>
</dbReference>
<protein>
    <recommendedName>
        <fullName evidence="4">DUF2238 domain-containing protein</fullName>
    </recommendedName>
</protein>
<dbReference type="InterPro" id="IPR014509">
    <property type="entry name" value="YjdF-like"/>
</dbReference>
<evidence type="ECO:0000256" key="1">
    <source>
        <dbReference type="SAM" id="Phobius"/>
    </source>
</evidence>
<organism evidence="2 3">
    <name type="scientific">Kocuria gwangalliensis</name>
    <dbReference type="NCBI Taxonomy" id="501592"/>
    <lineage>
        <taxon>Bacteria</taxon>
        <taxon>Bacillati</taxon>
        <taxon>Actinomycetota</taxon>
        <taxon>Actinomycetes</taxon>
        <taxon>Micrococcales</taxon>
        <taxon>Micrococcaceae</taxon>
        <taxon>Kocuria</taxon>
    </lineage>
</organism>
<feature type="transmembrane region" description="Helical" evidence="1">
    <location>
        <begin position="87"/>
        <end position="105"/>
    </location>
</feature>
<name>A0ABP8X5Y4_9MICC</name>
<feature type="transmembrane region" description="Helical" evidence="1">
    <location>
        <begin position="159"/>
        <end position="178"/>
    </location>
</feature>
<feature type="transmembrane region" description="Helical" evidence="1">
    <location>
        <begin position="30"/>
        <end position="49"/>
    </location>
</feature>
<evidence type="ECO:0000313" key="3">
    <source>
        <dbReference type="Proteomes" id="UP001501446"/>
    </source>
</evidence>
<keyword evidence="1" id="KW-1133">Transmembrane helix</keyword>
<feature type="transmembrane region" description="Helical" evidence="1">
    <location>
        <begin position="117"/>
        <end position="139"/>
    </location>
</feature>
<dbReference type="Pfam" id="PF09997">
    <property type="entry name" value="DUF2238"/>
    <property type="match status" value="1"/>
</dbReference>
<feature type="transmembrane region" description="Helical" evidence="1">
    <location>
        <begin position="56"/>
        <end position="75"/>
    </location>
</feature>
<gene>
    <name evidence="2" type="ORF">GCM10025781_19780</name>
</gene>
<dbReference type="Proteomes" id="UP001501446">
    <property type="component" value="Unassembled WGS sequence"/>
</dbReference>
<accession>A0ABP8X5Y4</accession>
<comment type="caution">
    <text evidence="2">The sequence shown here is derived from an EMBL/GenBank/DDBJ whole genome shotgun (WGS) entry which is preliminary data.</text>
</comment>
<keyword evidence="1" id="KW-0472">Membrane</keyword>